<comment type="caution">
    <text evidence="2">The sequence shown here is derived from an EMBL/GenBank/DDBJ whole genome shotgun (WGS) entry which is preliminary data.</text>
</comment>
<sequence>MTTLRVRGEVDLTTREAFENLLRTDDRDLTIDLHDLRFIDAAGLRALARASHRHELRLLRPSSHLRRLLTLVGLDHLVS</sequence>
<evidence type="ECO:0000259" key="1">
    <source>
        <dbReference type="PROSITE" id="PS50801"/>
    </source>
</evidence>
<keyword evidence="3" id="KW-1185">Reference proteome</keyword>
<gene>
    <name evidence="2" type="ORF">KOI35_10825</name>
</gene>
<dbReference type="RefSeq" id="WP_215786122.1">
    <property type="nucleotide sequence ID" value="NZ_JAHKKG010000003.1"/>
</dbReference>
<accession>A0ABS5YKN3</accession>
<protein>
    <submittedName>
        <fullName evidence="2">STAS domain-containing protein</fullName>
    </submittedName>
</protein>
<dbReference type="PROSITE" id="PS50801">
    <property type="entry name" value="STAS"/>
    <property type="match status" value="1"/>
</dbReference>
<dbReference type="Proteomes" id="UP001519654">
    <property type="component" value="Unassembled WGS sequence"/>
</dbReference>
<reference evidence="2 3" key="1">
    <citation type="submission" date="2021-06" db="EMBL/GenBank/DDBJ databases">
        <title>Actinoplanes lichenicola sp. nov., and Actinoplanes ovalisporus sp. nov., isolated from lichen in Thailand.</title>
        <authorList>
            <person name="Saeng-In P."/>
            <person name="Kanchanasin P."/>
            <person name="Yuki M."/>
            <person name="Kudo T."/>
            <person name="Ohkuma M."/>
            <person name="Phongsopitanun W."/>
            <person name="Tanasupawat S."/>
        </authorList>
    </citation>
    <scope>NUCLEOTIDE SEQUENCE [LARGE SCALE GENOMIC DNA]</scope>
    <source>
        <strain evidence="2 3">NBRC 110975</strain>
    </source>
</reference>
<dbReference type="Gene3D" id="3.30.750.24">
    <property type="entry name" value="STAS domain"/>
    <property type="match status" value="1"/>
</dbReference>
<dbReference type="InterPro" id="IPR036513">
    <property type="entry name" value="STAS_dom_sf"/>
</dbReference>
<evidence type="ECO:0000313" key="3">
    <source>
        <dbReference type="Proteomes" id="UP001519654"/>
    </source>
</evidence>
<organism evidence="2 3">
    <name type="scientific">Paractinoplanes bogorensis</name>
    <dbReference type="NCBI Taxonomy" id="1610840"/>
    <lineage>
        <taxon>Bacteria</taxon>
        <taxon>Bacillati</taxon>
        <taxon>Actinomycetota</taxon>
        <taxon>Actinomycetes</taxon>
        <taxon>Micromonosporales</taxon>
        <taxon>Micromonosporaceae</taxon>
        <taxon>Paractinoplanes</taxon>
    </lineage>
</organism>
<dbReference type="SUPFAM" id="SSF52091">
    <property type="entry name" value="SpoIIaa-like"/>
    <property type="match status" value="1"/>
</dbReference>
<dbReference type="Pfam" id="PF13466">
    <property type="entry name" value="STAS_2"/>
    <property type="match status" value="1"/>
</dbReference>
<dbReference type="EMBL" id="JAHKKG010000003">
    <property type="protein sequence ID" value="MBU2663982.1"/>
    <property type="molecule type" value="Genomic_DNA"/>
</dbReference>
<dbReference type="InterPro" id="IPR002645">
    <property type="entry name" value="STAS_dom"/>
</dbReference>
<dbReference type="CDD" id="cd07043">
    <property type="entry name" value="STAS_anti-anti-sigma_factors"/>
    <property type="match status" value="1"/>
</dbReference>
<dbReference type="InterPro" id="IPR058548">
    <property type="entry name" value="MlaB-like_STAS"/>
</dbReference>
<evidence type="ECO:0000313" key="2">
    <source>
        <dbReference type="EMBL" id="MBU2663982.1"/>
    </source>
</evidence>
<name>A0ABS5YKN3_9ACTN</name>
<feature type="domain" description="STAS" evidence="1">
    <location>
        <begin position="1"/>
        <end position="79"/>
    </location>
</feature>
<proteinExistence type="predicted"/>